<dbReference type="PRINTS" id="PR00773">
    <property type="entry name" value="GRPEPROTEIN"/>
</dbReference>
<evidence type="ECO:0000256" key="13">
    <source>
        <dbReference type="SAM" id="MobiDB-lite"/>
    </source>
</evidence>
<dbReference type="GO" id="GO:0006457">
    <property type="term" value="P:protein folding"/>
    <property type="evidence" value="ECO:0007669"/>
    <property type="project" value="InterPro"/>
</dbReference>
<dbReference type="GO" id="GO:0051082">
    <property type="term" value="F:unfolded protein binding"/>
    <property type="evidence" value="ECO:0007669"/>
    <property type="project" value="TreeGrafter"/>
</dbReference>
<comment type="function">
    <text evidence="7 10 11">Participates actively in the response to hyperosmotic and heat shock by preventing the aggregation of stress-denatured proteins, in association with DnaK and GrpE. It is the nucleotide exchange factor for DnaK and may function as a thermosensor. Unfolded proteins bind initially to DnaJ; upon interaction with the DnaJ-bound protein, DnaK hydrolyzes its bound ATP, resulting in the formation of a stable complex. GrpE releases ADP from DnaK; ATP binding to DnaK triggers the release of the substrate protein, thus completing the reaction cycle. Several rounds of ATP-dependent interactions between DnaJ, DnaK and GrpE are required for fully efficient folding.</text>
</comment>
<evidence type="ECO:0000256" key="9">
    <source>
        <dbReference type="ARBA" id="ARBA00076414"/>
    </source>
</evidence>
<dbReference type="PANTHER" id="PTHR21237:SF23">
    <property type="entry name" value="GRPE PROTEIN HOMOLOG, MITOCHONDRIAL"/>
    <property type="match status" value="1"/>
</dbReference>
<evidence type="ECO:0000313" key="15">
    <source>
        <dbReference type="Proteomes" id="UP000253426"/>
    </source>
</evidence>
<dbReference type="CDD" id="cd00446">
    <property type="entry name" value="GrpE"/>
    <property type="match status" value="1"/>
</dbReference>
<dbReference type="InterPro" id="IPR009012">
    <property type="entry name" value="GrpE_head"/>
</dbReference>
<dbReference type="GO" id="GO:0005737">
    <property type="term" value="C:cytoplasm"/>
    <property type="evidence" value="ECO:0007669"/>
    <property type="project" value="UniProtKB-SubCell"/>
</dbReference>
<keyword evidence="15" id="KW-1185">Reference proteome</keyword>
<accession>A0A366H8G5</accession>
<comment type="subunit">
    <text evidence="3 10">Homodimer.</text>
</comment>
<dbReference type="InterPro" id="IPR000740">
    <property type="entry name" value="GrpE"/>
</dbReference>
<dbReference type="GO" id="GO:0042803">
    <property type="term" value="F:protein homodimerization activity"/>
    <property type="evidence" value="ECO:0007669"/>
    <property type="project" value="InterPro"/>
</dbReference>
<evidence type="ECO:0000256" key="2">
    <source>
        <dbReference type="ARBA" id="ARBA00009054"/>
    </source>
</evidence>
<comment type="similarity">
    <text evidence="2 10 12">Belongs to the GrpE family.</text>
</comment>
<keyword evidence="5 10" id="KW-0346">Stress response</keyword>
<dbReference type="EMBL" id="QNRR01000011">
    <property type="protein sequence ID" value="RBP38520.1"/>
    <property type="molecule type" value="Genomic_DNA"/>
</dbReference>
<evidence type="ECO:0000256" key="6">
    <source>
        <dbReference type="ARBA" id="ARBA00023186"/>
    </source>
</evidence>
<dbReference type="InterPro" id="IPR013805">
    <property type="entry name" value="GrpE_CC"/>
</dbReference>
<dbReference type="RefSeq" id="WP_113960980.1">
    <property type="nucleotide sequence ID" value="NZ_QNRR01000011.1"/>
</dbReference>
<comment type="caution">
    <text evidence="14">The sequence shown here is derived from an EMBL/GenBank/DDBJ whole genome shotgun (WGS) entry which is preliminary data.</text>
</comment>
<dbReference type="SUPFAM" id="SSF51064">
    <property type="entry name" value="Head domain of nucleotide exchange factor GrpE"/>
    <property type="match status" value="1"/>
</dbReference>
<dbReference type="Gene3D" id="3.90.20.20">
    <property type="match status" value="1"/>
</dbReference>
<dbReference type="OrthoDB" id="9812586at2"/>
<protein>
    <recommendedName>
        <fullName evidence="8 10">Protein GrpE</fullName>
    </recommendedName>
    <alternativeName>
        <fullName evidence="9 10">HSP-70 cofactor</fullName>
    </alternativeName>
</protein>
<dbReference type="PANTHER" id="PTHR21237">
    <property type="entry name" value="GRPE PROTEIN"/>
    <property type="match status" value="1"/>
</dbReference>
<evidence type="ECO:0000256" key="5">
    <source>
        <dbReference type="ARBA" id="ARBA00023016"/>
    </source>
</evidence>
<dbReference type="Gene3D" id="2.30.22.10">
    <property type="entry name" value="Head domain of nucleotide exchange factor GrpE"/>
    <property type="match status" value="1"/>
</dbReference>
<reference evidence="14 15" key="1">
    <citation type="submission" date="2018-06" db="EMBL/GenBank/DDBJ databases">
        <title>Genomic Encyclopedia of Type Strains, Phase IV (KMG-IV): sequencing the most valuable type-strain genomes for metagenomic binning, comparative biology and taxonomic classification.</title>
        <authorList>
            <person name="Goeker M."/>
        </authorList>
    </citation>
    <scope>NUCLEOTIDE SEQUENCE [LARGE SCALE GENOMIC DNA]</scope>
    <source>
        <strain evidence="14 15">DSM 25532</strain>
    </source>
</reference>
<evidence type="ECO:0000256" key="12">
    <source>
        <dbReference type="RuleBase" id="RU004478"/>
    </source>
</evidence>
<evidence type="ECO:0000256" key="11">
    <source>
        <dbReference type="RuleBase" id="RU000639"/>
    </source>
</evidence>
<organism evidence="14 15">
    <name type="scientific">Roseimicrobium gellanilyticum</name>
    <dbReference type="NCBI Taxonomy" id="748857"/>
    <lineage>
        <taxon>Bacteria</taxon>
        <taxon>Pseudomonadati</taxon>
        <taxon>Verrucomicrobiota</taxon>
        <taxon>Verrucomicrobiia</taxon>
        <taxon>Verrucomicrobiales</taxon>
        <taxon>Verrucomicrobiaceae</taxon>
        <taxon>Roseimicrobium</taxon>
    </lineage>
</organism>
<keyword evidence="6 10" id="KW-0143">Chaperone</keyword>
<evidence type="ECO:0000256" key="3">
    <source>
        <dbReference type="ARBA" id="ARBA00011738"/>
    </source>
</evidence>
<dbReference type="FunFam" id="2.30.22.10:FF:000001">
    <property type="entry name" value="Protein GrpE"/>
    <property type="match status" value="1"/>
</dbReference>
<keyword evidence="4 10" id="KW-0963">Cytoplasm</keyword>
<gene>
    <name evidence="10" type="primary">grpE</name>
    <name evidence="14" type="ORF">DES53_11138</name>
</gene>
<dbReference type="Pfam" id="PF01025">
    <property type="entry name" value="GrpE"/>
    <property type="match status" value="1"/>
</dbReference>
<evidence type="ECO:0000313" key="14">
    <source>
        <dbReference type="EMBL" id="RBP38520.1"/>
    </source>
</evidence>
<evidence type="ECO:0000256" key="7">
    <source>
        <dbReference type="ARBA" id="ARBA00053401"/>
    </source>
</evidence>
<dbReference type="GO" id="GO:0051087">
    <property type="term" value="F:protein-folding chaperone binding"/>
    <property type="evidence" value="ECO:0007669"/>
    <property type="project" value="InterPro"/>
</dbReference>
<evidence type="ECO:0000256" key="4">
    <source>
        <dbReference type="ARBA" id="ARBA00022490"/>
    </source>
</evidence>
<dbReference type="PROSITE" id="PS01071">
    <property type="entry name" value="GRPE"/>
    <property type="match status" value="1"/>
</dbReference>
<feature type="region of interest" description="Disordered" evidence="13">
    <location>
        <begin position="1"/>
        <end position="27"/>
    </location>
</feature>
<dbReference type="GO" id="GO:0000774">
    <property type="term" value="F:adenyl-nucleotide exchange factor activity"/>
    <property type="evidence" value="ECO:0007669"/>
    <property type="project" value="InterPro"/>
</dbReference>
<name>A0A366H8G5_9BACT</name>
<comment type="subcellular location">
    <subcellularLocation>
        <location evidence="1 10">Cytoplasm</location>
    </subcellularLocation>
</comment>
<dbReference type="HAMAP" id="MF_01151">
    <property type="entry name" value="GrpE"/>
    <property type="match status" value="1"/>
</dbReference>
<sequence>MNHSVDETEAPAQQPQEEPFVEAGQQDPATALAAEVEKWKDLAVRTAAELDNFRKRSARDMQEARSYANADLLRGLLPVLDTFEMGLEAARIESEQSIVFQGLKMVQGMFANLLKEFGVEEVPAQGKPFDPNLHEALSQEASDTVPDGTILRVQRRGYKLKDRLLRPANVVVSSGAADA</sequence>
<proteinExistence type="inferred from homology"/>
<dbReference type="SUPFAM" id="SSF58014">
    <property type="entry name" value="Coiled-coil domain of nucleotide exchange factor GrpE"/>
    <property type="match status" value="1"/>
</dbReference>
<dbReference type="Proteomes" id="UP000253426">
    <property type="component" value="Unassembled WGS sequence"/>
</dbReference>
<dbReference type="AlphaFoldDB" id="A0A366H8G5"/>
<evidence type="ECO:0000256" key="10">
    <source>
        <dbReference type="HAMAP-Rule" id="MF_01151"/>
    </source>
</evidence>
<evidence type="ECO:0000256" key="8">
    <source>
        <dbReference type="ARBA" id="ARBA00072274"/>
    </source>
</evidence>
<evidence type="ECO:0000256" key="1">
    <source>
        <dbReference type="ARBA" id="ARBA00004496"/>
    </source>
</evidence>